<protein>
    <submittedName>
        <fullName evidence="4">3-carboxy-cis,cis-muconate cycloisomerase</fullName>
    </submittedName>
</protein>
<dbReference type="PRINTS" id="PR00149">
    <property type="entry name" value="FUMRATELYASE"/>
</dbReference>
<reference evidence="4 5" key="1">
    <citation type="submission" date="2017-02" db="EMBL/GenBank/DDBJ databases">
        <title>The new phylogeny of genus Mycobacterium.</title>
        <authorList>
            <person name="Tortoli E."/>
            <person name="Trovato A."/>
            <person name="Cirillo D.M."/>
        </authorList>
    </citation>
    <scope>NUCLEOTIDE SEQUENCE [LARGE SCALE GENOMIC DNA]</scope>
    <source>
        <strain evidence="4 5">RW6</strain>
    </source>
</reference>
<evidence type="ECO:0000259" key="3">
    <source>
        <dbReference type="Pfam" id="PF00206"/>
    </source>
</evidence>
<dbReference type="InterPro" id="IPR000362">
    <property type="entry name" value="Fumarate_lyase_fam"/>
</dbReference>
<evidence type="ECO:0000313" key="4">
    <source>
        <dbReference type="EMBL" id="ORA39386.1"/>
    </source>
</evidence>
<dbReference type="PANTHER" id="PTHR43172:SF2">
    <property type="entry name" value="ADENYLOSUCCINATE LYASE C-TERMINAL DOMAIN-CONTAINING PROTEIN"/>
    <property type="match status" value="1"/>
</dbReference>
<dbReference type="AlphaFoldDB" id="A0A1X0BC22"/>
<dbReference type="GO" id="GO:0016853">
    <property type="term" value="F:isomerase activity"/>
    <property type="evidence" value="ECO:0007669"/>
    <property type="project" value="UniProtKB-KW"/>
</dbReference>
<keyword evidence="1" id="KW-0456">Lyase</keyword>
<evidence type="ECO:0000256" key="2">
    <source>
        <dbReference type="ARBA" id="ARBA00034772"/>
    </source>
</evidence>
<dbReference type="SUPFAM" id="SSF48557">
    <property type="entry name" value="L-aspartase-like"/>
    <property type="match status" value="1"/>
</dbReference>
<proteinExistence type="inferred from homology"/>
<dbReference type="Pfam" id="PF00206">
    <property type="entry name" value="Lyase_1"/>
    <property type="match status" value="1"/>
</dbReference>
<sequence length="419" mass="44225">MTNLLWPGDQRGGRLLTDSAVLHAMVDVESAWLSGLAANALIPSNAADCDLHTLIDDTDLAALVEAADDGANPVIPLVVLLRQRAPEPTRRWIHRGLTSQDVLDTALMVTMREALRRVRGELATQLRHLGNLARTHRATAMVGRTLTQPAIPTTFGVKAAAWLNGVCDAADVVTQVRTPVQVGGAAGTLAASVEMATLMLGAADATDVAIRLADFTADTLGLDRRLPWHTVRAPVTSIGDAFVGCTDAWGRIAADVVTLGRPEIGELAEPAEPGRGGSSTMPNKTNPVLSVLLRRTAITAPPLAATLHTAAGLHNDERADGAWHAEWDTLRILGRRTVVAASHTSDLLAGLSVDTHRMAANLAATDVSGEQRAIASLLEKPATTTYLGIGDQIIDAALARAEFYLTATELLASTQRSPL</sequence>
<dbReference type="STRING" id="1927124.BST13_02225"/>
<evidence type="ECO:0000256" key="1">
    <source>
        <dbReference type="ARBA" id="ARBA00023239"/>
    </source>
</evidence>
<accession>A0A1X0BC22</accession>
<dbReference type="Proteomes" id="UP000192448">
    <property type="component" value="Unassembled WGS sequence"/>
</dbReference>
<evidence type="ECO:0000313" key="5">
    <source>
        <dbReference type="Proteomes" id="UP000192448"/>
    </source>
</evidence>
<dbReference type="EMBL" id="MVHF01000002">
    <property type="protein sequence ID" value="ORA39386.1"/>
    <property type="molecule type" value="Genomic_DNA"/>
</dbReference>
<keyword evidence="5" id="KW-1185">Reference proteome</keyword>
<dbReference type="PROSITE" id="PS00163">
    <property type="entry name" value="FUMARATE_LYASES"/>
    <property type="match status" value="1"/>
</dbReference>
<gene>
    <name evidence="4" type="ORF">BST13_02225</name>
</gene>
<dbReference type="InterPro" id="IPR008948">
    <property type="entry name" value="L-Aspartase-like"/>
</dbReference>
<feature type="domain" description="Fumarate lyase N-terminal" evidence="3">
    <location>
        <begin position="89"/>
        <end position="296"/>
    </location>
</feature>
<name>A0A1X0BC22_9MYCO</name>
<dbReference type="Gene3D" id="1.20.200.10">
    <property type="entry name" value="Fumarase/aspartase (Central domain)"/>
    <property type="match status" value="1"/>
</dbReference>
<dbReference type="GO" id="GO:0016829">
    <property type="term" value="F:lyase activity"/>
    <property type="evidence" value="ECO:0007669"/>
    <property type="project" value="UniProtKB-KW"/>
</dbReference>
<dbReference type="PANTHER" id="PTHR43172">
    <property type="entry name" value="ADENYLOSUCCINATE LYASE"/>
    <property type="match status" value="1"/>
</dbReference>
<comment type="similarity">
    <text evidence="2">Belongs to the class-II fumarase/aspartase family.</text>
</comment>
<comment type="caution">
    <text evidence="4">The sequence shown here is derived from an EMBL/GenBank/DDBJ whole genome shotgun (WGS) entry which is preliminary data.</text>
</comment>
<organism evidence="4 5">
    <name type="scientific">Mycobacterium aquaticum</name>
    <dbReference type="NCBI Taxonomy" id="1927124"/>
    <lineage>
        <taxon>Bacteria</taxon>
        <taxon>Bacillati</taxon>
        <taxon>Actinomycetota</taxon>
        <taxon>Actinomycetes</taxon>
        <taxon>Mycobacteriales</taxon>
        <taxon>Mycobacteriaceae</taxon>
        <taxon>Mycobacterium</taxon>
    </lineage>
</organism>
<dbReference type="RefSeq" id="WP_083160727.1">
    <property type="nucleotide sequence ID" value="NZ_MVHF01000002.1"/>
</dbReference>
<keyword evidence="4" id="KW-0413">Isomerase</keyword>
<dbReference type="InterPro" id="IPR022761">
    <property type="entry name" value="Fumarate_lyase_N"/>
</dbReference>
<dbReference type="OrthoDB" id="9768878at2"/>
<dbReference type="InterPro" id="IPR020557">
    <property type="entry name" value="Fumarate_lyase_CS"/>
</dbReference>